<evidence type="ECO:0000313" key="1">
    <source>
        <dbReference type="EMBL" id="UJS23506.1"/>
    </source>
</evidence>
<accession>A0ABY3SVT6</accession>
<dbReference type="Proteomes" id="UP001054801">
    <property type="component" value="Chromosome"/>
</dbReference>
<keyword evidence="2" id="KW-1185">Reference proteome</keyword>
<dbReference type="EMBL" id="CP091244">
    <property type="protein sequence ID" value="UJS23506.1"/>
    <property type="molecule type" value="Genomic_DNA"/>
</dbReference>
<organism evidence="1 2">
    <name type="scientific">Thiothrix winogradskyi</name>
    <dbReference type="NCBI Taxonomy" id="96472"/>
    <lineage>
        <taxon>Bacteria</taxon>
        <taxon>Pseudomonadati</taxon>
        <taxon>Pseudomonadota</taxon>
        <taxon>Gammaproteobacteria</taxon>
        <taxon>Thiotrichales</taxon>
        <taxon>Thiotrichaceae</taxon>
        <taxon>Thiothrix</taxon>
    </lineage>
</organism>
<evidence type="ECO:0000313" key="2">
    <source>
        <dbReference type="Proteomes" id="UP001054801"/>
    </source>
</evidence>
<proteinExistence type="predicted"/>
<reference evidence="1" key="1">
    <citation type="journal article" date="2022" name="Microorganisms">
        <title>Two New Species of Filamentous Sulfur Bacteria of the Genus Thiothrix, Thiothrix winogradskyi sp. nov. and 'Candidatus Thiothrix sulfatifontis' sp. nov.</title>
        <authorList>
            <person name="Ravin N.V."/>
            <person name="Rossetti S."/>
            <person name="Beletsky A.V."/>
            <person name="Kadnikov V.V."/>
            <person name="Rudenko T.S."/>
            <person name="Smolyakov D.D."/>
            <person name="Moskvitina M.I."/>
            <person name="Gureeva M.V."/>
            <person name="Mardanov A.V."/>
            <person name="Grabovich M.Y."/>
        </authorList>
    </citation>
    <scope>NUCLEOTIDE SEQUENCE</scope>
    <source>
        <strain evidence="1">CT3</strain>
    </source>
</reference>
<gene>
    <name evidence="1" type="ORF">L2Y54_16375</name>
</gene>
<sequence length="94" mass="10275">MANVTISGNVTAISDKAILLDDELTGIKAWYSRKYCTIMEGHPKRGEWLSLSVPQWLYEKVNGEQSAHAPKSTNDKGGGIPADMLKRLINLSSG</sequence>
<name>A0ABY3SVT6_9GAMM</name>
<protein>
    <submittedName>
        <fullName evidence="1">Uncharacterized protein</fullName>
    </submittedName>
</protein>
<dbReference type="RefSeq" id="WP_236497682.1">
    <property type="nucleotide sequence ID" value="NZ_CP091244.1"/>
</dbReference>